<sequence length="346" mass="41070">MLSLPHEVQFDVLKCLDFNQLFSVKQANFYFCNLINKYEGRLARMKFHRAYIDRLFHLDSPFQYKHVKPQSGVLEFTLSDKLKEKWQTAINRSIPLFLNKFKSETTFISITGVLNASDLASREFNYALKLPTIPKNIEEMIIARCLLEQLFKCAFASLYFYDCIFNPEMINILFDNDKTIPRQFNIKAAILFDISNEIYENVFKFVSNHLSISESLTFDFRDVDFTEKYANILFNMLINEGNKIPKIKFSSYTLAWVYDFITEYIATSKDCSKIIPLISFHFDNYPPFKLSERAEKVEIKQVDGKKHTNYQIANIYNPKVKYAFRNKETRHRRRFFNKVEIKRTRD</sequence>
<gene>
    <name evidence="2" type="ORF">MENT_LOCUS7263</name>
</gene>
<reference evidence="2 3" key="1">
    <citation type="submission" date="2020-08" db="EMBL/GenBank/DDBJ databases">
        <authorList>
            <person name="Koutsovoulos G."/>
            <person name="Danchin GJ E."/>
        </authorList>
    </citation>
    <scope>NUCLEOTIDE SEQUENCE [LARGE SCALE GENOMIC DNA]</scope>
</reference>
<dbReference type="EMBL" id="CAJEWN010000029">
    <property type="protein sequence ID" value="CAD2142506.1"/>
    <property type="molecule type" value="Genomic_DNA"/>
</dbReference>
<dbReference type="Proteomes" id="UP000580250">
    <property type="component" value="Unassembled WGS sequence"/>
</dbReference>
<evidence type="ECO:0000313" key="2">
    <source>
        <dbReference type="EMBL" id="CAD2142506.1"/>
    </source>
</evidence>
<comment type="caution">
    <text evidence="2">The sequence shown here is derived from an EMBL/GenBank/DDBJ whole genome shotgun (WGS) entry which is preliminary data.</text>
</comment>
<feature type="domain" description="F-box" evidence="1">
    <location>
        <begin position="1"/>
        <end position="45"/>
    </location>
</feature>
<name>A0A6V7U1M8_MELEN</name>
<proteinExistence type="predicted"/>
<dbReference type="OrthoDB" id="5281164at2759"/>
<protein>
    <recommendedName>
        <fullName evidence="1">F-box domain-containing protein</fullName>
    </recommendedName>
</protein>
<dbReference type="PROSITE" id="PS50181">
    <property type="entry name" value="FBOX"/>
    <property type="match status" value="1"/>
</dbReference>
<organism evidence="2 3">
    <name type="scientific">Meloidogyne enterolobii</name>
    <name type="common">Root-knot nematode worm</name>
    <name type="synonym">Meloidogyne mayaguensis</name>
    <dbReference type="NCBI Taxonomy" id="390850"/>
    <lineage>
        <taxon>Eukaryota</taxon>
        <taxon>Metazoa</taxon>
        <taxon>Ecdysozoa</taxon>
        <taxon>Nematoda</taxon>
        <taxon>Chromadorea</taxon>
        <taxon>Rhabditida</taxon>
        <taxon>Tylenchina</taxon>
        <taxon>Tylenchomorpha</taxon>
        <taxon>Tylenchoidea</taxon>
        <taxon>Meloidogynidae</taxon>
        <taxon>Meloidogyninae</taxon>
        <taxon>Meloidogyne</taxon>
    </lineage>
</organism>
<dbReference type="AlphaFoldDB" id="A0A6V7U1M8"/>
<evidence type="ECO:0000313" key="3">
    <source>
        <dbReference type="Proteomes" id="UP000580250"/>
    </source>
</evidence>
<accession>A0A6V7U1M8</accession>
<evidence type="ECO:0000259" key="1">
    <source>
        <dbReference type="PROSITE" id="PS50181"/>
    </source>
</evidence>
<dbReference type="InterPro" id="IPR001810">
    <property type="entry name" value="F-box_dom"/>
</dbReference>